<dbReference type="EMBL" id="HG739088">
    <property type="protein sequence ID" value="CDP00116.1"/>
    <property type="molecule type" value="Genomic_DNA"/>
</dbReference>
<sequence length="63" mass="7150">MQAKRVTALATWCPKKGCSFFVPRGSPVGRSHELLPPKDWMSQNVLCKELHLAVKLNSFRKKP</sequence>
<dbReference type="AlphaFoldDB" id="A0A068TV38"/>
<evidence type="ECO:0000313" key="2">
    <source>
        <dbReference type="Proteomes" id="UP000295252"/>
    </source>
</evidence>
<gene>
    <name evidence="1" type="ORF">GSCOC_T00029914001</name>
</gene>
<accession>A0A068TV38</accession>
<organism evidence="1 2">
    <name type="scientific">Coffea canephora</name>
    <name type="common">Robusta coffee</name>
    <dbReference type="NCBI Taxonomy" id="49390"/>
    <lineage>
        <taxon>Eukaryota</taxon>
        <taxon>Viridiplantae</taxon>
        <taxon>Streptophyta</taxon>
        <taxon>Embryophyta</taxon>
        <taxon>Tracheophyta</taxon>
        <taxon>Spermatophyta</taxon>
        <taxon>Magnoliopsida</taxon>
        <taxon>eudicotyledons</taxon>
        <taxon>Gunneridae</taxon>
        <taxon>Pentapetalae</taxon>
        <taxon>asterids</taxon>
        <taxon>lamiids</taxon>
        <taxon>Gentianales</taxon>
        <taxon>Rubiaceae</taxon>
        <taxon>Ixoroideae</taxon>
        <taxon>Gardenieae complex</taxon>
        <taxon>Bertiereae - Coffeeae clade</taxon>
        <taxon>Coffeeae</taxon>
        <taxon>Coffea</taxon>
    </lineage>
</organism>
<evidence type="ECO:0000313" key="1">
    <source>
        <dbReference type="EMBL" id="CDP00116.1"/>
    </source>
</evidence>
<dbReference type="Gramene" id="CDP00116">
    <property type="protein sequence ID" value="CDP00116"/>
    <property type="gene ID" value="GSCOC_T00029914001"/>
</dbReference>
<reference evidence="2" key="1">
    <citation type="journal article" date="2014" name="Science">
        <title>The coffee genome provides insight into the convergent evolution of caffeine biosynthesis.</title>
        <authorList>
            <person name="Denoeud F."/>
            <person name="Carretero-Paulet L."/>
            <person name="Dereeper A."/>
            <person name="Droc G."/>
            <person name="Guyot R."/>
            <person name="Pietrella M."/>
            <person name="Zheng C."/>
            <person name="Alberti A."/>
            <person name="Anthony F."/>
            <person name="Aprea G."/>
            <person name="Aury J.M."/>
            <person name="Bento P."/>
            <person name="Bernard M."/>
            <person name="Bocs S."/>
            <person name="Campa C."/>
            <person name="Cenci A."/>
            <person name="Combes M.C."/>
            <person name="Crouzillat D."/>
            <person name="Da Silva C."/>
            <person name="Daddiego L."/>
            <person name="De Bellis F."/>
            <person name="Dussert S."/>
            <person name="Garsmeur O."/>
            <person name="Gayraud T."/>
            <person name="Guignon V."/>
            <person name="Jahn K."/>
            <person name="Jamilloux V."/>
            <person name="Joet T."/>
            <person name="Labadie K."/>
            <person name="Lan T."/>
            <person name="Leclercq J."/>
            <person name="Lepelley M."/>
            <person name="Leroy T."/>
            <person name="Li L.T."/>
            <person name="Librado P."/>
            <person name="Lopez L."/>
            <person name="Munoz A."/>
            <person name="Noel B."/>
            <person name="Pallavicini A."/>
            <person name="Perrotta G."/>
            <person name="Poncet V."/>
            <person name="Pot D."/>
            <person name="Priyono X."/>
            <person name="Rigoreau M."/>
            <person name="Rouard M."/>
            <person name="Rozas J."/>
            <person name="Tranchant-Dubreuil C."/>
            <person name="VanBuren R."/>
            <person name="Zhang Q."/>
            <person name="Andrade A.C."/>
            <person name="Argout X."/>
            <person name="Bertrand B."/>
            <person name="de Kochko A."/>
            <person name="Graziosi G."/>
            <person name="Henry R.J."/>
            <person name="Jayarama X."/>
            <person name="Ming R."/>
            <person name="Nagai C."/>
            <person name="Rounsley S."/>
            <person name="Sankoff D."/>
            <person name="Giuliano G."/>
            <person name="Albert V.A."/>
            <person name="Wincker P."/>
            <person name="Lashermes P."/>
        </authorList>
    </citation>
    <scope>NUCLEOTIDE SEQUENCE [LARGE SCALE GENOMIC DNA]</scope>
    <source>
        <strain evidence="2">cv. DH200-94</strain>
    </source>
</reference>
<protein>
    <submittedName>
        <fullName evidence="1">Uncharacterized protein</fullName>
    </submittedName>
</protein>
<dbReference type="InParanoid" id="A0A068TV38"/>
<name>A0A068TV38_COFCA</name>
<proteinExistence type="predicted"/>
<dbReference type="Proteomes" id="UP000295252">
    <property type="component" value="Chromosome IV"/>
</dbReference>
<keyword evidence="2" id="KW-1185">Reference proteome</keyword>